<comment type="caution">
    <text evidence="8">The sequence shown here is derived from an EMBL/GenBank/DDBJ whole genome shotgun (WGS) entry which is preliminary data.</text>
</comment>
<dbReference type="Gene3D" id="1.10.287.950">
    <property type="entry name" value="Methyl-accepting chemotaxis protein"/>
    <property type="match status" value="1"/>
</dbReference>
<gene>
    <name evidence="8" type="ORF">DFP77_10885</name>
</gene>
<dbReference type="AlphaFoldDB" id="A0A369ABU0"/>
<proteinExistence type="inferred from homology"/>
<dbReference type="PROSITE" id="PS50885">
    <property type="entry name" value="HAMP"/>
    <property type="match status" value="1"/>
</dbReference>
<feature type="transmembrane region" description="Helical" evidence="5">
    <location>
        <begin position="274"/>
        <end position="294"/>
    </location>
</feature>
<feature type="domain" description="Methyl-accepting transducer" evidence="6">
    <location>
        <begin position="355"/>
        <end position="591"/>
    </location>
</feature>
<evidence type="ECO:0000313" key="8">
    <source>
        <dbReference type="EMBL" id="RCX06822.1"/>
    </source>
</evidence>
<evidence type="ECO:0000259" key="7">
    <source>
        <dbReference type="PROSITE" id="PS50885"/>
    </source>
</evidence>
<dbReference type="PROSITE" id="PS50111">
    <property type="entry name" value="CHEMOTAXIS_TRANSDUC_2"/>
    <property type="match status" value="1"/>
</dbReference>
<sequence length="628" mass="68060">MLLNLSFKTKLLILLITAILGLVIVTFVAIGGLSSQQKANNELRSLSKIQASNDNLSIQMLDIADRLRSVSVETVQEYLATTHQQIEQNANTITASIEKANGQDLKNALEESLEHINLYSQSLVALINERNIIGFNSSSGLRGSIDSMGTEISEDIQKLSLLKREFTNVRKAEANYLSDPTEDNLEEFSTSFTRLDNRIENFGFQDTHGVKANAYREAILQYGQAYVSLQETENIFTQQKNNFTEGQLATNKLIEAKLVEAEEEAQKSSSQANATLLTVSIAIILVAALLMIAIGRSVNTTLQGIISDLNKVKKGDMSSKAIVNTKRNDEFDQLSQSLNEMTSGLSNVLKDVVSTTDNVSSMSTDLNNTISSISGSNHLVNQRTHSLATATDDISNRLAELSNTTHALKNHSSETYQSAKSGADTIKMVLNSISDTVEIVNTTSQQLNELGRLSKDIDSVIAMINDLASQTNLLALNAAIEAARAGEAGRGFSVVADEVRALAEKTVDATSKITGIVSTIQHSTQTAITTMESGQNNLKVIGENGSKAEDAMRDIESNAMTGSKSTDSMANAIQDVASTAVQMSSEMEQIAQQLNQDTNSIDIMADKTKQIQQLSEQLASKTQVFTLP</sequence>
<evidence type="ECO:0000256" key="3">
    <source>
        <dbReference type="ARBA" id="ARBA00029447"/>
    </source>
</evidence>
<dbReference type="InterPro" id="IPR003660">
    <property type="entry name" value="HAMP_dom"/>
</dbReference>
<comment type="similarity">
    <text evidence="3">Belongs to the methyl-accepting chemotaxis (MCP) protein family.</text>
</comment>
<reference evidence="8 9" key="1">
    <citation type="submission" date="2018-07" db="EMBL/GenBank/DDBJ databases">
        <title>Genomic Encyclopedia of Type Strains, Phase III (KMG-III): the genomes of soil and plant-associated and newly described type strains.</title>
        <authorList>
            <person name="Whitman W."/>
        </authorList>
    </citation>
    <scope>NUCLEOTIDE SEQUENCE [LARGE SCALE GENOMIC DNA]</scope>
    <source>
        <strain evidence="8 9">CECT 7731</strain>
    </source>
</reference>
<organism evidence="8 9">
    <name type="scientific">Marinomonas foliarum</name>
    <dbReference type="NCBI Taxonomy" id="491950"/>
    <lineage>
        <taxon>Bacteria</taxon>
        <taxon>Pseudomonadati</taxon>
        <taxon>Pseudomonadota</taxon>
        <taxon>Gammaproteobacteria</taxon>
        <taxon>Oceanospirillales</taxon>
        <taxon>Oceanospirillaceae</taxon>
        <taxon>Marinomonas</taxon>
    </lineage>
</organism>
<evidence type="ECO:0000256" key="1">
    <source>
        <dbReference type="ARBA" id="ARBA00004370"/>
    </source>
</evidence>
<accession>A0A369ABU0</accession>
<keyword evidence="5" id="KW-0812">Transmembrane</keyword>
<feature type="transmembrane region" description="Helical" evidence="5">
    <location>
        <begin position="12"/>
        <end position="34"/>
    </location>
</feature>
<evidence type="ECO:0000256" key="4">
    <source>
        <dbReference type="PROSITE-ProRule" id="PRU00284"/>
    </source>
</evidence>
<name>A0A369ABU0_9GAMM</name>
<dbReference type="CDD" id="cd06225">
    <property type="entry name" value="HAMP"/>
    <property type="match status" value="1"/>
</dbReference>
<protein>
    <submittedName>
        <fullName evidence="8">Methyl-accepting chemotaxis protein</fullName>
    </submittedName>
</protein>
<dbReference type="PANTHER" id="PTHR32089">
    <property type="entry name" value="METHYL-ACCEPTING CHEMOTAXIS PROTEIN MCPB"/>
    <property type="match status" value="1"/>
</dbReference>
<dbReference type="OrthoDB" id="6092731at2"/>
<evidence type="ECO:0000259" key="6">
    <source>
        <dbReference type="PROSITE" id="PS50111"/>
    </source>
</evidence>
<dbReference type="SMART" id="SM00283">
    <property type="entry name" value="MA"/>
    <property type="match status" value="1"/>
</dbReference>
<dbReference type="Proteomes" id="UP000253506">
    <property type="component" value="Unassembled WGS sequence"/>
</dbReference>
<evidence type="ECO:0000313" key="9">
    <source>
        <dbReference type="Proteomes" id="UP000253506"/>
    </source>
</evidence>
<feature type="domain" description="HAMP" evidence="7">
    <location>
        <begin position="296"/>
        <end position="350"/>
    </location>
</feature>
<evidence type="ECO:0000256" key="2">
    <source>
        <dbReference type="ARBA" id="ARBA00023224"/>
    </source>
</evidence>
<dbReference type="GO" id="GO:0016020">
    <property type="term" value="C:membrane"/>
    <property type="evidence" value="ECO:0007669"/>
    <property type="project" value="UniProtKB-SubCell"/>
</dbReference>
<evidence type="ECO:0000256" key="5">
    <source>
        <dbReference type="SAM" id="Phobius"/>
    </source>
</evidence>
<keyword evidence="2 4" id="KW-0807">Transducer</keyword>
<dbReference type="RefSeq" id="WP_114411436.1">
    <property type="nucleotide sequence ID" value="NZ_QPJQ01000008.1"/>
</dbReference>
<dbReference type="Pfam" id="PF00015">
    <property type="entry name" value="MCPsignal"/>
    <property type="match status" value="1"/>
</dbReference>
<dbReference type="PANTHER" id="PTHR32089:SF112">
    <property type="entry name" value="LYSOZYME-LIKE PROTEIN-RELATED"/>
    <property type="match status" value="1"/>
</dbReference>
<dbReference type="SUPFAM" id="SSF58104">
    <property type="entry name" value="Methyl-accepting chemotaxis protein (MCP) signaling domain"/>
    <property type="match status" value="1"/>
</dbReference>
<dbReference type="GO" id="GO:0007165">
    <property type="term" value="P:signal transduction"/>
    <property type="evidence" value="ECO:0007669"/>
    <property type="project" value="UniProtKB-KW"/>
</dbReference>
<keyword evidence="5" id="KW-0472">Membrane</keyword>
<dbReference type="InterPro" id="IPR004089">
    <property type="entry name" value="MCPsignal_dom"/>
</dbReference>
<comment type="subcellular location">
    <subcellularLocation>
        <location evidence="1">Membrane</location>
    </subcellularLocation>
</comment>
<keyword evidence="5" id="KW-1133">Transmembrane helix</keyword>
<dbReference type="EMBL" id="QPJQ01000008">
    <property type="protein sequence ID" value="RCX06822.1"/>
    <property type="molecule type" value="Genomic_DNA"/>
</dbReference>
<dbReference type="GO" id="GO:0006935">
    <property type="term" value="P:chemotaxis"/>
    <property type="evidence" value="ECO:0007669"/>
    <property type="project" value="UniProtKB-ARBA"/>
</dbReference>